<evidence type="ECO:0000256" key="1">
    <source>
        <dbReference type="SAM" id="MobiDB-lite"/>
    </source>
</evidence>
<feature type="region of interest" description="Disordered" evidence="1">
    <location>
        <begin position="233"/>
        <end position="408"/>
    </location>
</feature>
<dbReference type="Proteomes" id="UP001221898">
    <property type="component" value="Unassembled WGS sequence"/>
</dbReference>
<feature type="region of interest" description="Disordered" evidence="1">
    <location>
        <begin position="439"/>
        <end position="483"/>
    </location>
</feature>
<dbReference type="GO" id="GO:2001224">
    <property type="term" value="P:positive regulation of neuron migration"/>
    <property type="evidence" value="ECO:0007669"/>
    <property type="project" value="TreeGrafter"/>
</dbReference>
<feature type="region of interest" description="Disordered" evidence="1">
    <location>
        <begin position="498"/>
        <end position="568"/>
    </location>
</feature>
<feature type="compositionally biased region" description="Polar residues" evidence="1">
    <location>
        <begin position="390"/>
        <end position="406"/>
    </location>
</feature>
<feature type="compositionally biased region" description="Pro residues" evidence="1">
    <location>
        <begin position="117"/>
        <end position="136"/>
    </location>
</feature>
<dbReference type="GO" id="GO:0044295">
    <property type="term" value="C:axonal growth cone"/>
    <property type="evidence" value="ECO:0007669"/>
    <property type="project" value="TreeGrafter"/>
</dbReference>
<evidence type="ECO:0000313" key="3">
    <source>
        <dbReference type="Proteomes" id="UP001221898"/>
    </source>
</evidence>
<feature type="region of interest" description="Disordered" evidence="1">
    <location>
        <begin position="16"/>
        <end position="38"/>
    </location>
</feature>
<gene>
    <name evidence="2" type="ORF">AAFF_G00389320</name>
</gene>
<evidence type="ECO:0000313" key="2">
    <source>
        <dbReference type="EMBL" id="KAJ8400975.1"/>
    </source>
</evidence>
<protein>
    <submittedName>
        <fullName evidence="2">Uncharacterized protein</fullName>
    </submittedName>
</protein>
<feature type="compositionally biased region" description="Pro residues" evidence="1">
    <location>
        <begin position="334"/>
        <end position="343"/>
    </location>
</feature>
<feature type="compositionally biased region" description="Low complexity" evidence="1">
    <location>
        <begin position="312"/>
        <end position="323"/>
    </location>
</feature>
<dbReference type="GO" id="GO:0005737">
    <property type="term" value="C:cytoplasm"/>
    <property type="evidence" value="ECO:0007669"/>
    <property type="project" value="TreeGrafter"/>
</dbReference>
<proteinExistence type="predicted"/>
<dbReference type="InterPro" id="IPR024849">
    <property type="entry name" value="Shootin-1"/>
</dbReference>
<feature type="compositionally biased region" description="Polar residues" evidence="1">
    <location>
        <begin position="463"/>
        <end position="479"/>
    </location>
</feature>
<dbReference type="PANTHER" id="PTHR46606:SF5">
    <property type="entry name" value="SHOOTIN-1"/>
    <property type="match status" value="1"/>
</dbReference>
<comment type="caution">
    <text evidence="2">The sequence shown here is derived from an EMBL/GenBank/DDBJ whole genome shotgun (WGS) entry which is preliminary data.</text>
</comment>
<dbReference type="AlphaFoldDB" id="A0AAD7SEF4"/>
<feature type="compositionally biased region" description="Basic and acidic residues" evidence="1">
    <location>
        <begin position="17"/>
        <end position="31"/>
    </location>
</feature>
<feature type="compositionally biased region" description="Basic and acidic residues" evidence="1">
    <location>
        <begin position="275"/>
        <end position="288"/>
    </location>
</feature>
<dbReference type="GO" id="GO:0031252">
    <property type="term" value="C:cell leading edge"/>
    <property type="evidence" value="ECO:0007669"/>
    <property type="project" value="TreeGrafter"/>
</dbReference>
<feature type="region of interest" description="Disordered" evidence="1">
    <location>
        <begin position="113"/>
        <end position="136"/>
    </location>
</feature>
<name>A0AAD7SEF4_9TELE</name>
<dbReference type="EMBL" id="JAINUG010000073">
    <property type="protein sequence ID" value="KAJ8400975.1"/>
    <property type="molecule type" value="Genomic_DNA"/>
</dbReference>
<dbReference type="GO" id="GO:0048812">
    <property type="term" value="P:neuron projection morphogenesis"/>
    <property type="evidence" value="ECO:0007669"/>
    <property type="project" value="TreeGrafter"/>
</dbReference>
<keyword evidence="3" id="KW-1185">Reference proteome</keyword>
<dbReference type="PANTHER" id="PTHR46606">
    <property type="entry name" value="SHOOTIN-1"/>
    <property type="match status" value="1"/>
</dbReference>
<reference evidence="2" key="1">
    <citation type="journal article" date="2023" name="Science">
        <title>Genome structures resolve the early diversification of teleost fishes.</title>
        <authorList>
            <person name="Parey E."/>
            <person name="Louis A."/>
            <person name="Montfort J."/>
            <person name="Bouchez O."/>
            <person name="Roques C."/>
            <person name="Iampietro C."/>
            <person name="Lluch J."/>
            <person name="Castinel A."/>
            <person name="Donnadieu C."/>
            <person name="Desvignes T."/>
            <person name="Floi Bucao C."/>
            <person name="Jouanno E."/>
            <person name="Wen M."/>
            <person name="Mejri S."/>
            <person name="Dirks R."/>
            <person name="Jansen H."/>
            <person name="Henkel C."/>
            <person name="Chen W.J."/>
            <person name="Zahm M."/>
            <person name="Cabau C."/>
            <person name="Klopp C."/>
            <person name="Thompson A.W."/>
            <person name="Robinson-Rechavi M."/>
            <person name="Braasch I."/>
            <person name="Lecointre G."/>
            <person name="Bobe J."/>
            <person name="Postlethwait J.H."/>
            <person name="Berthelot C."/>
            <person name="Roest Crollius H."/>
            <person name="Guiguen Y."/>
        </authorList>
    </citation>
    <scope>NUCLEOTIDE SEQUENCE</scope>
    <source>
        <strain evidence="2">NC1722</strain>
    </source>
</reference>
<organism evidence="2 3">
    <name type="scientific">Aldrovandia affinis</name>
    <dbReference type="NCBI Taxonomy" id="143900"/>
    <lineage>
        <taxon>Eukaryota</taxon>
        <taxon>Metazoa</taxon>
        <taxon>Chordata</taxon>
        <taxon>Craniata</taxon>
        <taxon>Vertebrata</taxon>
        <taxon>Euteleostomi</taxon>
        <taxon>Actinopterygii</taxon>
        <taxon>Neopterygii</taxon>
        <taxon>Teleostei</taxon>
        <taxon>Notacanthiformes</taxon>
        <taxon>Halosauridae</taxon>
        <taxon>Aldrovandia</taxon>
    </lineage>
</organism>
<sequence length="596" mass="63422">MSGKIWRCICCKKRKDRGRDLGSRSKQKDSEGLGVPPQCEREVIDLVGKVDGSAVPPPGEVEGRAYRLVRVQLENVQKDKLELEAQVVQAKRSVRDLRHEIAVLQKRLQVAENRLSNPPPPPPPSPPPPPPAPPHINPLRALLSIIQKSRSARDPSVCPAQDVILLPNSPVDADASYDHQCPGMNEVLEMIRGGVPLRHVIQVHKGTFCTDGGETEEGRQPLAELLLILRRRKESSDKHVSDGSCDASMEEDPSKDPAPRGPNVIPDEPPSARSTPREGPPHAPHPGEDPAQDARGTDGELEEGQIDGDAVSTTSTLPLTSPLDQGPVDSANTPPCPEGPAPSLPTEGPAEGASEQPSMEGHARQGAGPTDLTSGSEDPNLPADRPASGATLQPSVSPDPTGQSPAVQYLNWERWSDVDLGDALPLKSIFKSVSFMASGGCGRGLSSEEDSPQNPRARGGPESASSTVFESDPSCQSFGSADFGECFPDLPSDGRAEFATLHQLSRPPLASSRSQYPSDEASAGSEATSVLNPNFEGSVDGREMDGLLPESQRAPESPAGVRPESGDSSPFAVFQSACLPAVVEEDRDYHQVVFHC</sequence>
<accession>A0AAD7SEF4</accession>